<name>A0A382MVE1_9ZZZZ</name>
<organism evidence="1">
    <name type="scientific">marine metagenome</name>
    <dbReference type="NCBI Taxonomy" id="408172"/>
    <lineage>
        <taxon>unclassified sequences</taxon>
        <taxon>metagenomes</taxon>
        <taxon>ecological metagenomes</taxon>
    </lineage>
</organism>
<reference evidence="1" key="1">
    <citation type="submission" date="2018-05" db="EMBL/GenBank/DDBJ databases">
        <authorList>
            <person name="Lanie J.A."/>
            <person name="Ng W.-L."/>
            <person name="Kazmierczak K.M."/>
            <person name="Andrzejewski T.M."/>
            <person name="Davidsen T.M."/>
            <person name="Wayne K.J."/>
            <person name="Tettelin H."/>
            <person name="Glass J.I."/>
            <person name="Rusch D."/>
            <person name="Podicherti R."/>
            <person name="Tsui H.-C.T."/>
            <person name="Winkler M.E."/>
        </authorList>
    </citation>
    <scope>NUCLEOTIDE SEQUENCE</scope>
</reference>
<dbReference type="AlphaFoldDB" id="A0A382MVE1"/>
<feature type="non-terminal residue" evidence="1">
    <location>
        <position position="1"/>
    </location>
</feature>
<accession>A0A382MVE1</accession>
<evidence type="ECO:0000313" key="1">
    <source>
        <dbReference type="EMBL" id="SVC51301.1"/>
    </source>
</evidence>
<dbReference type="EMBL" id="UINC01095315">
    <property type="protein sequence ID" value="SVC51301.1"/>
    <property type="molecule type" value="Genomic_DNA"/>
</dbReference>
<protein>
    <submittedName>
        <fullName evidence="1">Uncharacterized protein</fullName>
    </submittedName>
</protein>
<gene>
    <name evidence="1" type="ORF">METZ01_LOCUS304155</name>
</gene>
<proteinExistence type="predicted"/>
<sequence>SNARLQDRPYFQALTEQMENGGRAALLDHLMNVDLSGIDLGKLPRTQATTNQKIQSAPPIQKWWLDRLMAGSILVDGSKWEESVATRIVFEELRLYLKDLGYRYRPADAEIGMILHKLVPGLEKRRPASPQGREQRYYFPTLTQCRSAYDRFSDSENDWVS</sequence>